<evidence type="ECO:0000256" key="2">
    <source>
        <dbReference type="ARBA" id="ARBA00005417"/>
    </source>
</evidence>
<dbReference type="GO" id="GO:0005886">
    <property type="term" value="C:plasma membrane"/>
    <property type="evidence" value="ECO:0007669"/>
    <property type="project" value="UniProtKB-SubCell"/>
</dbReference>
<accession>A0A1M6LIU5</accession>
<keyword evidence="5" id="KW-0547">Nucleotide-binding</keyword>
<evidence type="ECO:0000256" key="6">
    <source>
        <dbReference type="ARBA" id="ARBA00022840"/>
    </source>
</evidence>
<dbReference type="SUPFAM" id="SSF52540">
    <property type="entry name" value="P-loop containing nucleoside triphosphate hydrolases"/>
    <property type="match status" value="1"/>
</dbReference>
<protein>
    <submittedName>
        <fullName evidence="9">Oligopeptide transport system ATP-binding protein</fullName>
    </submittedName>
</protein>
<dbReference type="Pfam" id="PF08352">
    <property type="entry name" value="oligo_HPY"/>
    <property type="match status" value="1"/>
</dbReference>
<keyword evidence="6 9" id="KW-0067">ATP-binding</keyword>
<dbReference type="CDD" id="cd03257">
    <property type="entry name" value="ABC_NikE_OppD_transporters"/>
    <property type="match status" value="1"/>
</dbReference>
<dbReference type="SMART" id="SM00382">
    <property type="entry name" value="AAA"/>
    <property type="match status" value="1"/>
</dbReference>
<dbReference type="PROSITE" id="PS50893">
    <property type="entry name" value="ABC_TRANSPORTER_2"/>
    <property type="match status" value="1"/>
</dbReference>
<dbReference type="FunFam" id="3.40.50.300:FF:000016">
    <property type="entry name" value="Oligopeptide ABC transporter ATP-binding component"/>
    <property type="match status" value="1"/>
</dbReference>
<organism evidence="9 10">
    <name type="scientific">Paramaledivibacter caminithermalis (strain DSM 15212 / CIP 107654 / DViRD3)</name>
    <name type="common">Clostridium caminithermale</name>
    <dbReference type="NCBI Taxonomy" id="1121301"/>
    <lineage>
        <taxon>Bacteria</taxon>
        <taxon>Bacillati</taxon>
        <taxon>Bacillota</taxon>
        <taxon>Clostridia</taxon>
        <taxon>Peptostreptococcales</taxon>
        <taxon>Caminicellaceae</taxon>
        <taxon>Paramaledivibacter</taxon>
    </lineage>
</organism>
<evidence type="ECO:0000313" key="9">
    <source>
        <dbReference type="EMBL" id="SHJ71075.1"/>
    </source>
</evidence>
<name>A0A1M6LIU5_PARC5</name>
<dbReference type="Proteomes" id="UP000184465">
    <property type="component" value="Unassembled WGS sequence"/>
</dbReference>
<dbReference type="NCBIfam" id="TIGR01727">
    <property type="entry name" value="oligo_HPY"/>
    <property type="match status" value="1"/>
</dbReference>
<dbReference type="InterPro" id="IPR050388">
    <property type="entry name" value="ABC_Ni/Peptide_Import"/>
</dbReference>
<sequence>MSEFLLDVKNVKTHFFTDKGVVKAVDGVDFKIKKGETLGIVGESGSGKSVTSMSVMQLVEEPGKTIEGAIKFKGEDLLQKTTEEMQTIRGNEISMIFQEPMTSLNPVFKVGEQIMEVLMLHQDMSREEAKNKAIEMLKIVGIPRAERVVDDYPHQLSGGMRQRVMIAMALACEPSLLIADEPTTALDVTIQAQILQLMNELKKKLGTAIMLITHDLGVVAQMADHVIVMYCGKVVEDAPVEELFENPSHPYTKGLMKSIPSLDDDKRRLDSIEGMVPHPLRLPKGCYFEPRCPYAIEKCKTHKPELKEIASGHKVSCFVATEEVR</sequence>
<keyword evidence="10" id="KW-1185">Reference proteome</keyword>
<dbReference type="InterPro" id="IPR017871">
    <property type="entry name" value="ABC_transporter-like_CS"/>
</dbReference>
<dbReference type="Gene3D" id="3.40.50.300">
    <property type="entry name" value="P-loop containing nucleotide triphosphate hydrolases"/>
    <property type="match status" value="1"/>
</dbReference>
<dbReference type="InterPro" id="IPR027417">
    <property type="entry name" value="P-loop_NTPase"/>
</dbReference>
<dbReference type="GO" id="GO:0005524">
    <property type="term" value="F:ATP binding"/>
    <property type="evidence" value="ECO:0007669"/>
    <property type="project" value="UniProtKB-KW"/>
</dbReference>
<dbReference type="InterPro" id="IPR003593">
    <property type="entry name" value="AAA+_ATPase"/>
</dbReference>
<gene>
    <name evidence="9" type="ORF">SAMN02745912_00820</name>
</gene>
<feature type="domain" description="ABC transporter" evidence="8">
    <location>
        <begin position="6"/>
        <end position="256"/>
    </location>
</feature>
<dbReference type="EMBL" id="FRAG01000006">
    <property type="protein sequence ID" value="SHJ71075.1"/>
    <property type="molecule type" value="Genomic_DNA"/>
</dbReference>
<dbReference type="RefSeq" id="WP_073147249.1">
    <property type="nucleotide sequence ID" value="NZ_FRAG01000006.1"/>
</dbReference>
<evidence type="ECO:0000256" key="1">
    <source>
        <dbReference type="ARBA" id="ARBA00004202"/>
    </source>
</evidence>
<comment type="subcellular location">
    <subcellularLocation>
        <location evidence="1">Cell membrane</location>
        <topology evidence="1">Peripheral membrane protein</topology>
    </subcellularLocation>
</comment>
<dbReference type="InterPro" id="IPR013563">
    <property type="entry name" value="Oligopep_ABC_C"/>
</dbReference>
<dbReference type="PANTHER" id="PTHR43297:SF2">
    <property type="entry name" value="DIPEPTIDE TRANSPORT ATP-BINDING PROTEIN DPPD"/>
    <property type="match status" value="1"/>
</dbReference>
<dbReference type="GO" id="GO:0015833">
    <property type="term" value="P:peptide transport"/>
    <property type="evidence" value="ECO:0007669"/>
    <property type="project" value="InterPro"/>
</dbReference>
<dbReference type="AlphaFoldDB" id="A0A1M6LIU5"/>
<dbReference type="InterPro" id="IPR003439">
    <property type="entry name" value="ABC_transporter-like_ATP-bd"/>
</dbReference>
<dbReference type="PROSITE" id="PS00211">
    <property type="entry name" value="ABC_TRANSPORTER_1"/>
    <property type="match status" value="1"/>
</dbReference>
<evidence type="ECO:0000256" key="4">
    <source>
        <dbReference type="ARBA" id="ARBA00022475"/>
    </source>
</evidence>
<evidence type="ECO:0000259" key="8">
    <source>
        <dbReference type="PROSITE" id="PS50893"/>
    </source>
</evidence>
<comment type="similarity">
    <text evidence="2">Belongs to the ABC transporter superfamily.</text>
</comment>
<dbReference type="Pfam" id="PF00005">
    <property type="entry name" value="ABC_tran"/>
    <property type="match status" value="1"/>
</dbReference>
<reference evidence="9 10" key="1">
    <citation type="submission" date="2016-11" db="EMBL/GenBank/DDBJ databases">
        <authorList>
            <person name="Jaros S."/>
            <person name="Januszkiewicz K."/>
            <person name="Wedrychowicz H."/>
        </authorList>
    </citation>
    <scope>NUCLEOTIDE SEQUENCE [LARGE SCALE GENOMIC DNA]</scope>
    <source>
        <strain evidence="9 10">DSM 15212</strain>
    </source>
</reference>
<keyword evidence="7" id="KW-0472">Membrane</keyword>
<evidence type="ECO:0000256" key="3">
    <source>
        <dbReference type="ARBA" id="ARBA00022448"/>
    </source>
</evidence>
<dbReference type="OrthoDB" id="9806285at2"/>
<dbReference type="STRING" id="1121301.SAMN02745912_00820"/>
<dbReference type="GO" id="GO:0016887">
    <property type="term" value="F:ATP hydrolysis activity"/>
    <property type="evidence" value="ECO:0007669"/>
    <property type="project" value="InterPro"/>
</dbReference>
<evidence type="ECO:0000313" key="10">
    <source>
        <dbReference type="Proteomes" id="UP000184465"/>
    </source>
</evidence>
<keyword evidence="4" id="KW-1003">Cell membrane</keyword>
<evidence type="ECO:0000256" key="7">
    <source>
        <dbReference type="ARBA" id="ARBA00023136"/>
    </source>
</evidence>
<keyword evidence="3" id="KW-0813">Transport</keyword>
<evidence type="ECO:0000256" key="5">
    <source>
        <dbReference type="ARBA" id="ARBA00022741"/>
    </source>
</evidence>
<dbReference type="PANTHER" id="PTHR43297">
    <property type="entry name" value="OLIGOPEPTIDE TRANSPORT ATP-BINDING PROTEIN APPD"/>
    <property type="match status" value="1"/>
</dbReference>
<proteinExistence type="inferred from homology"/>